<evidence type="ECO:0000313" key="2">
    <source>
        <dbReference type="EMBL" id="KAF0926034.1"/>
    </source>
</evidence>
<keyword evidence="1" id="KW-0472">Membrane</keyword>
<dbReference type="EMBL" id="SPHZ02000003">
    <property type="protein sequence ID" value="KAF0926034.1"/>
    <property type="molecule type" value="Genomic_DNA"/>
</dbReference>
<dbReference type="Proteomes" id="UP000479710">
    <property type="component" value="Unassembled WGS sequence"/>
</dbReference>
<gene>
    <name evidence="2" type="ORF">E2562_020716</name>
</gene>
<keyword evidence="3" id="KW-1185">Reference proteome</keyword>
<evidence type="ECO:0000256" key="1">
    <source>
        <dbReference type="SAM" id="Phobius"/>
    </source>
</evidence>
<accession>A0A6G1EN33</accession>
<protein>
    <submittedName>
        <fullName evidence="2">Uncharacterized protein</fullName>
    </submittedName>
</protein>
<keyword evidence="1" id="KW-1133">Transmembrane helix</keyword>
<evidence type="ECO:0000313" key="3">
    <source>
        <dbReference type="Proteomes" id="UP000479710"/>
    </source>
</evidence>
<keyword evidence="1" id="KW-0812">Transmembrane</keyword>
<proteinExistence type="predicted"/>
<feature type="transmembrane region" description="Helical" evidence="1">
    <location>
        <begin position="15"/>
        <end position="32"/>
    </location>
</feature>
<organism evidence="2 3">
    <name type="scientific">Oryza meyeriana var. granulata</name>
    <dbReference type="NCBI Taxonomy" id="110450"/>
    <lineage>
        <taxon>Eukaryota</taxon>
        <taxon>Viridiplantae</taxon>
        <taxon>Streptophyta</taxon>
        <taxon>Embryophyta</taxon>
        <taxon>Tracheophyta</taxon>
        <taxon>Spermatophyta</taxon>
        <taxon>Magnoliopsida</taxon>
        <taxon>Liliopsida</taxon>
        <taxon>Poales</taxon>
        <taxon>Poaceae</taxon>
        <taxon>BOP clade</taxon>
        <taxon>Oryzoideae</taxon>
        <taxon>Oryzeae</taxon>
        <taxon>Oryzinae</taxon>
        <taxon>Oryza</taxon>
        <taxon>Oryza meyeriana</taxon>
    </lineage>
</organism>
<name>A0A6G1EN33_9ORYZ</name>
<comment type="caution">
    <text evidence="2">The sequence shown here is derived from an EMBL/GenBank/DDBJ whole genome shotgun (WGS) entry which is preliminary data.</text>
</comment>
<dbReference type="AlphaFoldDB" id="A0A6G1EN33"/>
<reference evidence="2 3" key="1">
    <citation type="submission" date="2019-11" db="EMBL/GenBank/DDBJ databases">
        <title>Whole genome sequence of Oryza granulata.</title>
        <authorList>
            <person name="Li W."/>
        </authorList>
    </citation>
    <scope>NUCLEOTIDE SEQUENCE [LARGE SCALE GENOMIC DNA]</scope>
    <source>
        <strain evidence="3">cv. Menghai</strain>
        <tissue evidence="2">Leaf</tissue>
    </source>
</reference>
<sequence length="86" mass="9724">MIDCLGSDERVGDMGVLYLYMYTSLSGLSSLLHREHALKKLQGRPAPVIHWRQRPDHQLEDDVPCARLAVLQLVLLCKDDLQPADV</sequence>